<dbReference type="EMBL" id="BCMG01000001">
    <property type="protein sequence ID" value="GAT17924.1"/>
    <property type="molecule type" value="Genomic_DNA"/>
</dbReference>
<evidence type="ECO:0000313" key="2">
    <source>
        <dbReference type="Proteomes" id="UP000198402"/>
    </source>
</evidence>
<evidence type="ECO:0000313" key="1">
    <source>
        <dbReference type="EMBL" id="GAT17924.1"/>
    </source>
</evidence>
<organism evidence="1 2">
    <name type="scientific">Secundilactobacillus silagei JCM 19001</name>
    <dbReference type="NCBI Taxonomy" id="1302250"/>
    <lineage>
        <taxon>Bacteria</taxon>
        <taxon>Bacillati</taxon>
        <taxon>Bacillota</taxon>
        <taxon>Bacilli</taxon>
        <taxon>Lactobacillales</taxon>
        <taxon>Lactobacillaceae</taxon>
        <taxon>Secundilactobacillus</taxon>
    </lineage>
</organism>
<reference evidence="1 2" key="1">
    <citation type="submission" date="2015-11" db="EMBL/GenBank/DDBJ databases">
        <title>Draft genome sequences of new species of the genus Lactobacillus isolated from orchardgrass silage.</title>
        <authorList>
            <person name="Tohno M."/>
            <person name="Tanizawa Y."/>
            <person name="Arita M."/>
        </authorList>
    </citation>
    <scope>NUCLEOTIDE SEQUENCE [LARGE SCALE GENOMIC DNA]</scope>
    <source>
        <strain evidence="1 2">IWT126</strain>
    </source>
</reference>
<dbReference type="Proteomes" id="UP000198402">
    <property type="component" value="Unassembled WGS sequence"/>
</dbReference>
<gene>
    <name evidence="1" type="ORF">IWT126_00181</name>
</gene>
<comment type="caution">
    <text evidence="1">The sequence shown here is derived from an EMBL/GenBank/DDBJ whole genome shotgun (WGS) entry which is preliminary data.</text>
</comment>
<dbReference type="OrthoDB" id="2321495at2"/>
<sequence>MKIKRIVWIGAMIAFLGIGFSVNSQTAHAVRYSWRNSHWVTITKDVTVLKIRTVYPRSSSYSVDSYTAQRGEHYKLAHWGVDFSWVLQSGKFRGNSKYIYVVDASENGGWFKMGIHHLKNYKLLHGFRMAINDDYSFNTNYDTNSHTTFSLRRPTQKSKVMFEPRTHAIPTHHKWTVYKEHNDAEVDYQYYNGSWHKVASRKATIWY</sequence>
<dbReference type="AlphaFoldDB" id="A0A1Z5H4S7"/>
<proteinExistence type="predicted"/>
<keyword evidence="2" id="KW-1185">Reference proteome</keyword>
<name>A0A1Z5H4S7_9LACO</name>
<accession>A0A1Z5H4S7</accession>
<protein>
    <submittedName>
        <fullName evidence="1">Uncharacterized protein</fullName>
    </submittedName>
</protein>
<dbReference type="STRING" id="1302250.GCA_001313225_00259"/>
<dbReference type="RefSeq" id="WP_089136036.1">
    <property type="nucleotide sequence ID" value="NZ_BCMG01000001.1"/>
</dbReference>